<organism evidence="1 2">
    <name type="scientific">Yersinia pseudotuberculosis</name>
    <dbReference type="NCBI Taxonomy" id="633"/>
    <lineage>
        <taxon>Bacteria</taxon>
        <taxon>Pseudomonadati</taxon>
        <taxon>Pseudomonadota</taxon>
        <taxon>Gammaproteobacteria</taxon>
        <taxon>Enterobacterales</taxon>
        <taxon>Yersiniaceae</taxon>
        <taxon>Yersinia</taxon>
    </lineage>
</organism>
<name>A0A380SCU8_YERPU</name>
<dbReference type="AlphaFoldDB" id="A0A380SCU8"/>
<dbReference type="EMBL" id="UHJC01000002">
    <property type="protein sequence ID" value="SUQ39495.1"/>
    <property type="molecule type" value="Genomic_DNA"/>
</dbReference>
<evidence type="ECO:0000313" key="2">
    <source>
        <dbReference type="Proteomes" id="UP000255087"/>
    </source>
</evidence>
<reference evidence="1 2" key="1">
    <citation type="submission" date="2018-06" db="EMBL/GenBank/DDBJ databases">
        <authorList>
            <consortium name="Pathogen Informatics"/>
            <person name="Doyle S."/>
        </authorList>
    </citation>
    <scope>NUCLEOTIDE SEQUENCE [LARGE SCALE GENOMIC DNA]</scope>
    <source>
        <strain evidence="1 2">NCTC8580</strain>
    </source>
</reference>
<gene>
    <name evidence="1" type="ORF">NCTC8580_04724</name>
</gene>
<protein>
    <submittedName>
        <fullName evidence="1">Uncharacterized protein</fullName>
    </submittedName>
</protein>
<sequence>MLVFEALGINRGSFMQGSVWEREILYVKVSFCTPEFW</sequence>
<accession>A0A380SCU8</accession>
<dbReference type="Proteomes" id="UP000255087">
    <property type="component" value="Unassembled WGS sequence"/>
</dbReference>
<evidence type="ECO:0000313" key="1">
    <source>
        <dbReference type="EMBL" id="SUQ39495.1"/>
    </source>
</evidence>
<proteinExistence type="predicted"/>